<comment type="caution">
    <text evidence="2">The sequence shown here is derived from an EMBL/GenBank/DDBJ whole genome shotgun (WGS) entry which is preliminary data.</text>
</comment>
<reference evidence="2" key="1">
    <citation type="submission" date="2023-06" db="EMBL/GenBank/DDBJ databases">
        <title>Genome-scale phylogeny and comparative genomics of the fungal order Sordariales.</title>
        <authorList>
            <consortium name="Lawrence Berkeley National Laboratory"/>
            <person name="Hensen N."/>
            <person name="Bonometti L."/>
            <person name="Westerberg I."/>
            <person name="Brannstrom I.O."/>
            <person name="Guillou S."/>
            <person name="Cros-Aarteil S."/>
            <person name="Calhoun S."/>
            <person name="Haridas S."/>
            <person name="Kuo A."/>
            <person name="Mondo S."/>
            <person name="Pangilinan J."/>
            <person name="Riley R."/>
            <person name="LaButti K."/>
            <person name="Andreopoulos B."/>
            <person name="Lipzen A."/>
            <person name="Chen C."/>
            <person name="Yanf M."/>
            <person name="Daum C."/>
            <person name="Ng V."/>
            <person name="Clum A."/>
            <person name="Steindorff A."/>
            <person name="Ohm R."/>
            <person name="Martin F."/>
            <person name="Silar P."/>
            <person name="Natvig D."/>
            <person name="Lalanne C."/>
            <person name="Gautier V."/>
            <person name="Ament-velasquez S.L."/>
            <person name="Kruys A."/>
            <person name="Hutchinson M.I."/>
            <person name="Powell A.J."/>
            <person name="Barry K."/>
            <person name="Miller A.N."/>
            <person name="Grigoriev I.V."/>
            <person name="Debuchy R."/>
            <person name="Gladieux P."/>
            <person name="Thoren M.H."/>
            <person name="Johannesson H."/>
        </authorList>
    </citation>
    <scope>NUCLEOTIDE SEQUENCE</scope>
    <source>
        <strain evidence="2">SMH3391-2</strain>
    </source>
</reference>
<keyword evidence="3" id="KW-1185">Reference proteome</keyword>
<accession>A0AA39X0J6</accession>
<dbReference type="AlphaFoldDB" id="A0AA39X0J6"/>
<organism evidence="2 3">
    <name type="scientific">Bombardia bombarda</name>
    <dbReference type="NCBI Taxonomy" id="252184"/>
    <lineage>
        <taxon>Eukaryota</taxon>
        <taxon>Fungi</taxon>
        <taxon>Dikarya</taxon>
        <taxon>Ascomycota</taxon>
        <taxon>Pezizomycotina</taxon>
        <taxon>Sordariomycetes</taxon>
        <taxon>Sordariomycetidae</taxon>
        <taxon>Sordariales</taxon>
        <taxon>Lasiosphaeriaceae</taxon>
        <taxon>Bombardia</taxon>
    </lineage>
</organism>
<name>A0AA39X0J6_9PEZI</name>
<protein>
    <submittedName>
        <fullName evidence="2">Uncharacterized protein</fullName>
    </submittedName>
</protein>
<gene>
    <name evidence="2" type="ORF">B0T17DRAFT_530671</name>
</gene>
<proteinExistence type="predicted"/>
<dbReference type="EMBL" id="JAULSR010000003">
    <property type="protein sequence ID" value="KAK0624645.1"/>
    <property type="molecule type" value="Genomic_DNA"/>
</dbReference>
<dbReference type="Proteomes" id="UP001174934">
    <property type="component" value="Unassembled WGS sequence"/>
</dbReference>
<evidence type="ECO:0000313" key="3">
    <source>
        <dbReference type="Proteomes" id="UP001174934"/>
    </source>
</evidence>
<evidence type="ECO:0000313" key="2">
    <source>
        <dbReference type="EMBL" id="KAK0624645.1"/>
    </source>
</evidence>
<evidence type="ECO:0000256" key="1">
    <source>
        <dbReference type="SAM" id="MobiDB-lite"/>
    </source>
</evidence>
<sequence length="58" mass="6640">MIVLPRAFLFRLVQPIVTVINSLPTEEMEHPEKIPPFTPSNKKGRDKQPGPPRLHANR</sequence>
<feature type="region of interest" description="Disordered" evidence="1">
    <location>
        <begin position="23"/>
        <end position="58"/>
    </location>
</feature>